<name>A0A0M1N0J7_9MOLU</name>
<dbReference type="GO" id="GO:0051301">
    <property type="term" value="P:cell division"/>
    <property type="evidence" value="ECO:0007669"/>
    <property type="project" value="UniProtKB-KW"/>
</dbReference>
<dbReference type="Pfam" id="PF00004">
    <property type="entry name" value="AAA"/>
    <property type="match status" value="1"/>
</dbReference>
<dbReference type="PATRIC" id="fig|479893.3.peg.10"/>
<keyword evidence="1" id="KW-1133">Transmembrane helix</keyword>
<keyword evidence="1" id="KW-0812">Transmembrane</keyword>
<dbReference type="STRING" id="479893.CPX_001239"/>
<dbReference type="GO" id="GO:0006508">
    <property type="term" value="P:proteolysis"/>
    <property type="evidence" value="ECO:0007669"/>
    <property type="project" value="InterPro"/>
</dbReference>
<dbReference type="InterPro" id="IPR037219">
    <property type="entry name" value="Peptidase_M41-like"/>
</dbReference>
<proteinExistence type="predicted"/>
<protein>
    <submittedName>
        <fullName evidence="3">Cell division protein FtsH</fullName>
    </submittedName>
</protein>
<comment type="caution">
    <text evidence="3">The sequence shown here is derived from an EMBL/GenBank/DDBJ whole genome shotgun (WGS) entry which is preliminary data.</text>
</comment>
<reference evidence="4" key="1">
    <citation type="submission" date="2015-05" db="EMBL/GenBank/DDBJ databases">
        <title>Draft genome sequence of 'Candidatus Phytoplasma Pruni' strain CX, a plant pathogenic bacterium.</title>
        <authorList>
            <person name="Lee I.-M."/>
            <person name="Bottner-Parker K.D."/>
            <person name="Shao J."/>
            <person name="Gundersen-Rindal D.E."/>
            <person name="Zhao Y."/>
            <person name="Davis R.E."/>
        </authorList>
    </citation>
    <scope>NUCLEOTIDE SEQUENCE [LARGE SCALE GENOMIC DNA]</scope>
    <source>
        <strain evidence="4">CX</strain>
    </source>
</reference>
<evidence type="ECO:0000256" key="1">
    <source>
        <dbReference type="SAM" id="Phobius"/>
    </source>
</evidence>
<dbReference type="Gene3D" id="1.10.8.60">
    <property type="match status" value="1"/>
</dbReference>
<dbReference type="Proteomes" id="UP000037386">
    <property type="component" value="Unassembled WGS sequence"/>
</dbReference>
<dbReference type="GO" id="GO:0005524">
    <property type="term" value="F:ATP binding"/>
    <property type="evidence" value="ECO:0007669"/>
    <property type="project" value="InterPro"/>
</dbReference>
<organism evidence="3 4">
    <name type="scientific">Candidatus Phytoplasma pruni</name>
    <dbReference type="NCBI Taxonomy" id="479893"/>
    <lineage>
        <taxon>Bacteria</taxon>
        <taxon>Bacillati</taxon>
        <taxon>Mycoplasmatota</taxon>
        <taxon>Mollicutes</taxon>
        <taxon>Acholeplasmatales</taxon>
        <taxon>Acholeplasmataceae</taxon>
        <taxon>Candidatus Phytoplasma</taxon>
        <taxon>16SrIII (X-disease group)</taxon>
    </lineage>
</organism>
<dbReference type="Gene3D" id="3.40.50.300">
    <property type="entry name" value="P-loop containing nucleotide triphosphate hydrolases"/>
    <property type="match status" value="1"/>
</dbReference>
<dbReference type="InterPro" id="IPR027417">
    <property type="entry name" value="P-loop_NTPase"/>
</dbReference>
<dbReference type="EMBL" id="LHCF01000001">
    <property type="protein sequence ID" value="KOR75681.1"/>
    <property type="molecule type" value="Genomic_DNA"/>
</dbReference>
<sequence>MFYIIIIQKERFYQLTSNNNSSRLYFNKFIIIKTLLILCLSVLFFFHPQKTFSFRGAPISRALFTMNKIRSSFSKIKKTKFIPKNRRTRRTKPFLFSKQETAEMMLNIHDIIPDIDHLLTEMVLDFSEEVVSVVSLVFQEVKQNWQKFIISIPTDNYQEYLERIVFPLYRLHNAVIFHLVMSPQKVRERILPTYNAFLAKNQNLFLPVSVPQITDVYLNPLDNVAFKMQEYLNQRQFIVPNFKINTAKPSYNANILNMEKTIPSVYPDVLGVYLHKTFSPLETEEIDIENLSLENSIQEIVVFRSAAFKESAFSWKKDIINHTIEKKLLLRYLEHFVKSEVLPADGILLYGQRTDDKQQLVELIAKQLKIPFYYVSVDALFLSFQQKKDDSDLNQLASLIPSERSILFVDKMDLFPPEEPFMTRLLTVLKKMQKTRSFLIIGNVNQVKKMQKPLFPTCEKLFAIDIPFNLWNLGERYKFIKIKGKKVLEDDLTLMRYIADNTADWEHQDLEHLLDLLSVSNQQMSERKVTLEKIQESMHFLKLTCLHPELSWSIYQKNILFHQAGHILVEMVFNSPLGGSSNKEAEKQPPEVPKVCHNCLTVLNSEKGGKNVVWQTDNLIHQIFYSLSGTMAEQTLLDNKYQSFHASEDLRKVQRLIKDLQKHQKPEYKRFLAQITPQEEDKEKYLGIINFFQEQSKILIQANKPLLEEIIHDLENDQPFEREETIPLVLPPSLQENNLFEVNKLETIIHPSKKIDPQPNLSLVSETKEKNISSYQIVVWTMAALIPLLTPYLLKKIFKA</sequence>
<gene>
    <name evidence="3" type="primary">ftsH</name>
    <name evidence="3" type="ORF">CPX_001239</name>
</gene>
<evidence type="ECO:0000259" key="2">
    <source>
        <dbReference type="Pfam" id="PF00004"/>
    </source>
</evidence>
<accession>A0A0M1N0J7</accession>
<dbReference type="SUPFAM" id="SSF52540">
    <property type="entry name" value="P-loop containing nucleoside triphosphate hydrolases"/>
    <property type="match status" value="1"/>
</dbReference>
<keyword evidence="3" id="KW-0132">Cell division</keyword>
<feature type="domain" description="ATPase AAA-type core" evidence="2">
    <location>
        <begin position="347"/>
        <end position="462"/>
    </location>
</feature>
<dbReference type="SUPFAM" id="SSF140990">
    <property type="entry name" value="FtsH protease domain-like"/>
    <property type="match status" value="1"/>
</dbReference>
<dbReference type="Gene3D" id="1.20.58.760">
    <property type="entry name" value="Peptidase M41"/>
    <property type="match status" value="1"/>
</dbReference>
<evidence type="ECO:0000313" key="3">
    <source>
        <dbReference type="EMBL" id="KOR75681.1"/>
    </source>
</evidence>
<feature type="transmembrane region" description="Helical" evidence="1">
    <location>
        <begin position="25"/>
        <end position="46"/>
    </location>
</feature>
<keyword evidence="3" id="KW-0131">Cell cycle</keyword>
<dbReference type="GO" id="GO:0016887">
    <property type="term" value="F:ATP hydrolysis activity"/>
    <property type="evidence" value="ECO:0007669"/>
    <property type="project" value="InterPro"/>
</dbReference>
<dbReference type="GO" id="GO:0004176">
    <property type="term" value="F:ATP-dependent peptidase activity"/>
    <property type="evidence" value="ECO:0007669"/>
    <property type="project" value="InterPro"/>
</dbReference>
<feature type="transmembrane region" description="Helical" evidence="1">
    <location>
        <begin position="777"/>
        <end position="794"/>
    </location>
</feature>
<dbReference type="AlphaFoldDB" id="A0A0M1N0J7"/>
<dbReference type="InterPro" id="IPR003959">
    <property type="entry name" value="ATPase_AAA_core"/>
</dbReference>
<dbReference type="GO" id="GO:0004222">
    <property type="term" value="F:metalloendopeptidase activity"/>
    <property type="evidence" value="ECO:0007669"/>
    <property type="project" value="InterPro"/>
</dbReference>
<keyword evidence="1" id="KW-0472">Membrane</keyword>
<evidence type="ECO:0000313" key="4">
    <source>
        <dbReference type="Proteomes" id="UP000037386"/>
    </source>
</evidence>